<organism evidence="1 2">
    <name type="scientific">Burkholderia humptydooensis</name>
    <dbReference type="NCBI Taxonomy" id="430531"/>
    <lineage>
        <taxon>Bacteria</taxon>
        <taxon>Pseudomonadati</taxon>
        <taxon>Pseudomonadota</taxon>
        <taxon>Betaproteobacteria</taxon>
        <taxon>Burkholderiales</taxon>
        <taxon>Burkholderiaceae</taxon>
        <taxon>Burkholderia</taxon>
        <taxon>pseudomallei group</taxon>
    </lineage>
</organism>
<protein>
    <submittedName>
        <fullName evidence="1">Uncharacterized protein</fullName>
    </submittedName>
</protein>
<proteinExistence type="predicted"/>
<accession>A0A7T2U4P6</accession>
<dbReference type="RefSeq" id="WP_162486737.1">
    <property type="nucleotide sequence ID" value="NZ_CP013380.1"/>
</dbReference>
<evidence type="ECO:0000313" key="2">
    <source>
        <dbReference type="Proteomes" id="UP000594943"/>
    </source>
</evidence>
<name>A0A7T2U4P6_9BURK</name>
<dbReference type="EMBL" id="CP065686">
    <property type="protein sequence ID" value="QPS45667.1"/>
    <property type="molecule type" value="Genomic_DNA"/>
</dbReference>
<gene>
    <name evidence="1" type="ORF">I6G56_16495</name>
</gene>
<dbReference type="AlphaFoldDB" id="A0A7T2U4P6"/>
<evidence type="ECO:0000313" key="1">
    <source>
        <dbReference type="EMBL" id="QPS45667.1"/>
    </source>
</evidence>
<sequence>MFTRPPQGMTAVRLLRGLLCGERTHRRDAIRFQRINADLDTSMQLRRYGDYS</sequence>
<dbReference type="Proteomes" id="UP000594943">
    <property type="component" value="Chromosome 1"/>
</dbReference>
<reference evidence="1 2" key="1">
    <citation type="submission" date="2020-12" db="EMBL/GenBank/DDBJ databases">
        <title>FDA dAtabase for Regulatory Grade micrObial Sequences (FDA-ARGOS): Supporting development and validation of Infectious Disease Dx tests.</title>
        <authorList>
            <person name="Nelson B."/>
            <person name="Plummer A."/>
            <person name="Tallon L."/>
            <person name="Sadzewicz L."/>
            <person name="Zhao X."/>
            <person name="Boylan J."/>
            <person name="Ott S."/>
            <person name="Bowen H."/>
            <person name="Vavikolanu K."/>
            <person name="Mehta A."/>
            <person name="Aluvathingal J."/>
            <person name="Nadendla S."/>
            <person name="Myers T."/>
            <person name="Yan Y."/>
            <person name="Sichtig H."/>
        </authorList>
    </citation>
    <scope>NUCLEOTIDE SEQUENCE [LARGE SCALE GENOMIC DNA]</scope>
    <source>
        <strain evidence="1 2">FDAARGOS_899</strain>
    </source>
</reference>
<dbReference type="KEGG" id="bhg:I6G56_16495"/>